<dbReference type="PANTHER" id="PTHR34856:SF2">
    <property type="entry name" value="PROTEIN NRFD"/>
    <property type="match status" value="1"/>
</dbReference>
<feature type="transmembrane region" description="Helical" evidence="7">
    <location>
        <begin position="250"/>
        <end position="272"/>
    </location>
</feature>
<dbReference type="Gene3D" id="1.20.1630.10">
    <property type="entry name" value="Formate dehydrogenase/DMSO reductase domain"/>
    <property type="match status" value="1"/>
</dbReference>
<keyword evidence="6 7" id="KW-0472">Membrane</keyword>
<keyword evidence="3" id="KW-1003">Cell membrane</keyword>
<dbReference type="EMBL" id="CP073587">
    <property type="protein sequence ID" value="QUN05765.1"/>
    <property type="molecule type" value="Genomic_DNA"/>
</dbReference>
<feature type="transmembrane region" description="Helical" evidence="7">
    <location>
        <begin position="50"/>
        <end position="71"/>
    </location>
</feature>
<evidence type="ECO:0000256" key="7">
    <source>
        <dbReference type="SAM" id="Phobius"/>
    </source>
</evidence>
<evidence type="ECO:0000313" key="9">
    <source>
        <dbReference type="Proteomes" id="UP000679575"/>
    </source>
</evidence>
<evidence type="ECO:0000256" key="4">
    <source>
        <dbReference type="ARBA" id="ARBA00022692"/>
    </source>
</evidence>
<evidence type="ECO:0000256" key="3">
    <source>
        <dbReference type="ARBA" id="ARBA00022475"/>
    </source>
</evidence>
<dbReference type="RefSeq" id="WP_212594791.1">
    <property type="nucleotide sequence ID" value="NZ_CP073587.1"/>
</dbReference>
<protein>
    <submittedName>
        <fullName evidence="8">Polysulfide reductase NrfD</fullName>
    </submittedName>
</protein>
<comment type="subcellular location">
    <subcellularLocation>
        <location evidence="1">Cell membrane</location>
        <topology evidence="1">Multi-pass membrane protein</topology>
    </subcellularLocation>
</comment>
<keyword evidence="4 7" id="KW-0812">Transmembrane</keyword>
<gene>
    <name evidence="8" type="primary">nrfD</name>
    <name evidence="8" type="ORF">KDN34_16560</name>
</gene>
<keyword evidence="5 7" id="KW-1133">Transmembrane helix</keyword>
<evidence type="ECO:0000256" key="1">
    <source>
        <dbReference type="ARBA" id="ARBA00004651"/>
    </source>
</evidence>
<feature type="transmembrane region" description="Helical" evidence="7">
    <location>
        <begin position="143"/>
        <end position="165"/>
    </location>
</feature>
<organism evidence="8 9">
    <name type="scientific">Shewanella yunxiaonensis</name>
    <dbReference type="NCBI Taxonomy" id="2829809"/>
    <lineage>
        <taxon>Bacteria</taxon>
        <taxon>Pseudomonadati</taxon>
        <taxon>Pseudomonadota</taxon>
        <taxon>Gammaproteobacteria</taxon>
        <taxon>Alteromonadales</taxon>
        <taxon>Shewanellaceae</taxon>
        <taxon>Shewanella</taxon>
    </lineage>
</organism>
<evidence type="ECO:0000256" key="6">
    <source>
        <dbReference type="ARBA" id="ARBA00023136"/>
    </source>
</evidence>
<comment type="similarity">
    <text evidence="2">Belongs to the NrfD family.</text>
</comment>
<feature type="transmembrane region" description="Helical" evidence="7">
    <location>
        <begin position="15"/>
        <end position="38"/>
    </location>
</feature>
<evidence type="ECO:0000256" key="2">
    <source>
        <dbReference type="ARBA" id="ARBA00008929"/>
    </source>
</evidence>
<feature type="transmembrane region" description="Helical" evidence="7">
    <location>
        <begin position="218"/>
        <end position="238"/>
    </location>
</feature>
<evidence type="ECO:0000313" key="8">
    <source>
        <dbReference type="EMBL" id="QUN05765.1"/>
    </source>
</evidence>
<dbReference type="Pfam" id="PF03916">
    <property type="entry name" value="NrfD"/>
    <property type="match status" value="1"/>
</dbReference>
<dbReference type="InterPro" id="IPR005614">
    <property type="entry name" value="NrfD-like"/>
</dbReference>
<accession>A0ABX7YTS1</accession>
<feature type="transmembrane region" description="Helical" evidence="7">
    <location>
        <begin position="177"/>
        <end position="198"/>
    </location>
</feature>
<feature type="transmembrane region" description="Helical" evidence="7">
    <location>
        <begin position="284"/>
        <end position="305"/>
    </location>
</feature>
<dbReference type="InterPro" id="IPR052049">
    <property type="entry name" value="Electron_transfer_protein"/>
</dbReference>
<feature type="transmembrane region" description="Helical" evidence="7">
    <location>
        <begin position="91"/>
        <end position="114"/>
    </location>
</feature>
<dbReference type="Proteomes" id="UP000679575">
    <property type="component" value="Chromosome"/>
</dbReference>
<name>A0ABX7YTS1_9GAMM</name>
<proteinExistence type="inferred from homology"/>
<keyword evidence="9" id="KW-1185">Reference proteome</keyword>
<evidence type="ECO:0000256" key="5">
    <source>
        <dbReference type="ARBA" id="ARBA00022989"/>
    </source>
</evidence>
<dbReference type="PANTHER" id="PTHR34856">
    <property type="entry name" value="PROTEIN NRFD"/>
    <property type="match status" value="1"/>
</dbReference>
<reference evidence="8 9" key="1">
    <citation type="submission" date="2021-04" db="EMBL/GenBank/DDBJ databases">
        <title>Novel species identification of genus Shewanella.</title>
        <authorList>
            <person name="Liu G."/>
        </authorList>
    </citation>
    <scope>NUCLEOTIDE SEQUENCE [LARGE SCALE GENOMIC DNA]</scope>
    <source>
        <strain evidence="8 9">FJAT-54481</strain>
    </source>
</reference>
<sequence>MSPFHFEHLIWHWPIAFYLFFAGVSGGAMFFAVLLKNFTLRGEPAYKSGFVQAACIVAPVTVMAGLGILVTDLTKPLHFWKIMVFYNLTSVMSIGVIILCIYMVFMFLWIALVFRPVIDEWCRVRFPWVLKLSALLGRNEPTITGLLVILALALGAYTGFLLSALPGYPMLKNPVLPILFLLSALSSGAAASLLGGVLMRGNPDGREVKLIHKIEIPLIMVEMVAIFTFFVGLVLTGGQSKVAAANAVGFGFWGVVFWVGILLVGLSVPLAMNLFMTATAKRRFAYVAGTATCSLIGVILLRHFILYAGQMTIA</sequence>